<dbReference type="Proteomes" id="UP000012338">
    <property type="component" value="Unassembled WGS sequence"/>
</dbReference>
<protein>
    <submittedName>
        <fullName evidence="1">Uncharacterized protein</fullName>
    </submittedName>
</protein>
<name>N4XII8_COCH4</name>
<sequence length="140" mass="15507">MSRRGVDRQTWSPLISTEHTVFVAAMPTNWNDIKVIEGVLVAYLASNNNKIDLREVARLYGNGMTYDALEYHFRPWKTQAKDLKAAAVNDTVATPKKPPDKVQAGRVSKNKLVGGGNVKTEDLGDNINAMIDSVDYPECV</sequence>
<reference evidence="2" key="2">
    <citation type="journal article" date="2013" name="PLoS Genet.">
        <title>Comparative genome structure, secondary metabolite, and effector coding capacity across Cochliobolus pathogens.</title>
        <authorList>
            <person name="Condon B.J."/>
            <person name="Leng Y."/>
            <person name="Wu D."/>
            <person name="Bushley K.E."/>
            <person name="Ohm R.A."/>
            <person name="Otillar R."/>
            <person name="Martin J."/>
            <person name="Schackwitz W."/>
            <person name="Grimwood J."/>
            <person name="MohdZainudin N."/>
            <person name="Xue C."/>
            <person name="Wang R."/>
            <person name="Manning V.A."/>
            <person name="Dhillon B."/>
            <person name="Tu Z.J."/>
            <person name="Steffenson B.J."/>
            <person name="Salamov A."/>
            <person name="Sun H."/>
            <person name="Lowry S."/>
            <person name="LaButti K."/>
            <person name="Han J."/>
            <person name="Copeland A."/>
            <person name="Lindquist E."/>
            <person name="Barry K."/>
            <person name="Schmutz J."/>
            <person name="Baker S.E."/>
            <person name="Ciuffetti L.M."/>
            <person name="Grigoriev I.V."/>
            <person name="Zhong S."/>
            <person name="Turgeon B.G."/>
        </authorList>
    </citation>
    <scope>NUCLEOTIDE SEQUENCE [LARGE SCALE GENOMIC DNA]</scope>
    <source>
        <strain evidence="2">C4 / ATCC 48331 / race T</strain>
    </source>
</reference>
<evidence type="ECO:0000313" key="2">
    <source>
        <dbReference type="Proteomes" id="UP000012338"/>
    </source>
</evidence>
<dbReference type="OrthoDB" id="4828117at2759"/>
<organism evidence="1 2">
    <name type="scientific">Cochliobolus heterostrophus (strain C4 / ATCC 48331 / race T)</name>
    <name type="common">Southern corn leaf blight fungus</name>
    <name type="synonym">Bipolaris maydis</name>
    <dbReference type="NCBI Taxonomy" id="665024"/>
    <lineage>
        <taxon>Eukaryota</taxon>
        <taxon>Fungi</taxon>
        <taxon>Dikarya</taxon>
        <taxon>Ascomycota</taxon>
        <taxon>Pezizomycotina</taxon>
        <taxon>Dothideomycetes</taxon>
        <taxon>Pleosporomycetidae</taxon>
        <taxon>Pleosporales</taxon>
        <taxon>Pleosporineae</taxon>
        <taxon>Pleosporaceae</taxon>
        <taxon>Bipolaris</taxon>
    </lineage>
</organism>
<dbReference type="AlphaFoldDB" id="N4XII8"/>
<gene>
    <name evidence="1" type="ORF">COCC4DRAFT_130231</name>
</gene>
<evidence type="ECO:0000313" key="1">
    <source>
        <dbReference type="EMBL" id="ENI08378.1"/>
    </source>
</evidence>
<accession>N4XII8</accession>
<reference evidence="1 2" key="1">
    <citation type="journal article" date="2012" name="PLoS Pathog.">
        <title>Diverse lifestyles and strategies of plant pathogenesis encoded in the genomes of eighteen Dothideomycetes fungi.</title>
        <authorList>
            <person name="Ohm R.A."/>
            <person name="Feau N."/>
            <person name="Henrissat B."/>
            <person name="Schoch C.L."/>
            <person name="Horwitz B.A."/>
            <person name="Barry K.W."/>
            <person name="Condon B.J."/>
            <person name="Copeland A.C."/>
            <person name="Dhillon B."/>
            <person name="Glaser F."/>
            <person name="Hesse C.N."/>
            <person name="Kosti I."/>
            <person name="LaButti K."/>
            <person name="Lindquist E.A."/>
            <person name="Lucas S."/>
            <person name="Salamov A.A."/>
            <person name="Bradshaw R.E."/>
            <person name="Ciuffetti L."/>
            <person name="Hamelin R.C."/>
            <person name="Kema G.H.J."/>
            <person name="Lawrence C."/>
            <person name="Scott J.A."/>
            <person name="Spatafora J.W."/>
            <person name="Turgeon B.G."/>
            <person name="de Wit P.J.G.M."/>
            <person name="Zhong S."/>
            <person name="Goodwin S.B."/>
            <person name="Grigoriev I.V."/>
        </authorList>
    </citation>
    <scope>NUCLEOTIDE SEQUENCE [LARGE SCALE GENOMIC DNA]</scope>
    <source>
        <strain evidence="2">C4 / ATCC 48331 / race T</strain>
    </source>
</reference>
<keyword evidence="2" id="KW-1185">Reference proteome</keyword>
<dbReference type="EMBL" id="KB733448">
    <property type="protein sequence ID" value="ENI08378.1"/>
    <property type="molecule type" value="Genomic_DNA"/>
</dbReference>
<dbReference type="HOGENOM" id="CLU_1834973_0_0_1"/>
<proteinExistence type="predicted"/>